<reference evidence="1" key="1">
    <citation type="submission" date="2018-09" db="EMBL/GenBank/DDBJ databases">
        <title>A genomic encyclopedia of anaerobic methanotrophic archaea.</title>
        <authorList>
            <person name="Skennerton C.T."/>
            <person name="Chadwick G.L."/>
            <person name="Laso-Perez R."/>
            <person name="Leu A.O."/>
            <person name="Speth D.R."/>
            <person name="Yu H."/>
            <person name="Morgan-Lang C."/>
            <person name="Hatzenpichler R."/>
            <person name="Goudeau D."/>
            <person name="Malmstrom R."/>
            <person name="Woyke T."/>
            <person name="Hallam S."/>
            <person name="Tyson G.W."/>
            <person name="Wegener G."/>
            <person name="Boetius A."/>
            <person name="Orphan V.J."/>
        </authorList>
    </citation>
    <scope>NUCLEOTIDE SEQUENCE</scope>
    <source>
        <strain evidence="1">CONS3730D10UFb2</strain>
    </source>
</reference>
<name>A0AC61SBR1_9EURY</name>
<evidence type="ECO:0000313" key="1">
    <source>
        <dbReference type="EMBL" id="TKY92056.1"/>
    </source>
</evidence>
<evidence type="ECO:0000313" key="2">
    <source>
        <dbReference type="Proteomes" id="UP000315423"/>
    </source>
</evidence>
<comment type="caution">
    <text evidence="1">The sequence shown here is derived from an EMBL/GenBank/DDBJ whole genome shotgun (WGS) entry which is preliminary data.</text>
</comment>
<dbReference type="Proteomes" id="UP000315423">
    <property type="component" value="Unassembled WGS sequence"/>
</dbReference>
<sequence length="90" mass="10266">MQRELKEGVVGYYERNFLSLKNSASKVSGHQVVIMEVLIMVGKLLKNILPDKKENRMAEVHKQALDLSPGYSDLRPKLPKTPFNIIKCIK</sequence>
<proteinExistence type="predicted"/>
<gene>
    <name evidence="1" type="ORF">C5S46_02600</name>
</gene>
<protein>
    <submittedName>
        <fullName evidence="1">Uncharacterized protein</fullName>
    </submittedName>
</protein>
<accession>A0AC61SBR1</accession>
<organism evidence="1 2">
    <name type="scientific">Candidatus Methanomarinus sp</name>
    <dbReference type="NCBI Taxonomy" id="3386244"/>
    <lineage>
        <taxon>Archaea</taxon>
        <taxon>Methanobacteriati</taxon>
        <taxon>Methanobacteriota</taxon>
        <taxon>Stenosarchaea group</taxon>
        <taxon>Methanomicrobia</taxon>
        <taxon>Methanosarcinales</taxon>
        <taxon>ANME-2 cluster</taxon>
        <taxon>Candidatus Methanocomedenaceae</taxon>
        <taxon>Candidatus Methanomarinus</taxon>
    </lineage>
</organism>
<dbReference type="EMBL" id="QYBA01000082">
    <property type="protein sequence ID" value="TKY92056.1"/>
    <property type="molecule type" value="Genomic_DNA"/>
</dbReference>